<evidence type="ECO:0000313" key="3">
    <source>
        <dbReference type="Proteomes" id="UP000509597"/>
    </source>
</evidence>
<proteinExistence type="predicted"/>
<dbReference type="Proteomes" id="UP000509597">
    <property type="component" value="Chromosome"/>
</dbReference>
<feature type="chain" id="PRO_5028894318" description="HNH endonuclease" evidence="1">
    <location>
        <begin position="18"/>
        <end position="146"/>
    </location>
</feature>
<feature type="signal peptide" evidence="1">
    <location>
        <begin position="1"/>
        <end position="17"/>
    </location>
</feature>
<name>A0A7H9BHC9_9NEIS</name>
<dbReference type="EMBL" id="CP058627">
    <property type="protein sequence ID" value="QLG87666.1"/>
    <property type="molecule type" value="Genomic_DNA"/>
</dbReference>
<dbReference type="KEGG" id="chiz:HQ393_05020"/>
<dbReference type="RefSeq" id="WP_179357747.1">
    <property type="nucleotide sequence ID" value="NZ_CP058627.1"/>
</dbReference>
<evidence type="ECO:0008006" key="4">
    <source>
        <dbReference type="Google" id="ProtNLM"/>
    </source>
</evidence>
<dbReference type="AlphaFoldDB" id="A0A7H9BHC9"/>
<evidence type="ECO:0000256" key="1">
    <source>
        <dbReference type="SAM" id="SignalP"/>
    </source>
</evidence>
<reference evidence="2 3" key="1">
    <citation type="submission" date="2020-07" db="EMBL/GenBank/DDBJ databases">
        <title>Complete genome sequence of Chitinibacter sp. 2T18.</title>
        <authorList>
            <person name="Bae J.-W."/>
            <person name="Choi J.-W."/>
        </authorList>
    </citation>
    <scope>NUCLEOTIDE SEQUENCE [LARGE SCALE GENOMIC DNA]</scope>
    <source>
        <strain evidence="2 3">2T18</strain>
    </source>
</reference>
<protein>
    <recommendedName>
        <fullName evidence="4">HNH endonuclease</fullName>
    </recommendedName>
</protein>
<keyword evidence="1" id="KW-0732">Signal</keyword>
<accession>A0A7H9BHC9</accession>
<sequence length="146" mass="16681">MKPTLFLSFFICSVAFAYPPEAINQDVTQETIQQTICVSGYTKSVRPATSYTNGVKKLLMERQGIDWKDADQYELDHRIPLALGGHPRKLENLMLQPWEGEGGAKEKDRLEVKLQKMVCHGQLDLEAARSAIYDNWRTAYQAYVKK</sequence>
<evidence type="ECO:0000313" key="2">
    <source>
        <dbReference type="EMBL" id="QLG87666.1"/>
    </source>
</evidence>
<keyword evidence="3" id="KW-1185">Reference proteome</keyword>
<organism evidence="2 3">
    <name type="scientific">Chitinibacter bivalviorum</name>
    <dbReference type="NCBI Taxonomy" id="2739434"/>
    <lineage>
        <taxon>Bacteria</taxon>
        <taxon>Pseudomonadati</taxon>
        <taxon>Pseudomonadota</taxon>
        <taxon>Betaproteobacteria</taxon>
        <taxon>Neisseriales</taxon>
        <taxon>Chitinibacteraceae</taxon>
        <taxon>Chitinibacter</taxon>
    </lineage>
</organism>
<gene>
    <name evidence="2" type="ORF">HQ393_05020</name>
</gene>